<dbReference type="InParanoid" id="A0A7M6UE03"/>
<dbReference type="GeneID" id="100463115"/>
<reference evidence="11" key="1">
    <citation type="submission" date="2021-01" db="UniProtKB">
        <authorList>
            <consortium name="EnsemblMetazoa"/>
        </authorList>
    </citation>
    <scope>IDENTIFICATION</scope>
</reference>
<name>A0A7M6UE03_NASVI</name>
<dbReference type="GO" id="GO:0007165">
    <property type="term" value="P:signal transduction"/>
    <property type="evidence" value="ECO:0007669"/>
    <property type="project" value="UniProtKB-KW"/>
</dbReference>
<dbReference type="AlphaFoldDB" id="A0A7M6UE03"/>
<evidence type="ECO:0000256" key="3">
    <source>
        <dbReference type="ARBA" id="ARBA00022606"/>
    </source>
</evidence>
<keyword evidence="9 10" id="KW-0807">Transducer</keyword>
<comment type="similarity">
    <text evidence="10">Belongs to the insect chemoreceptor superfamily. Heteromeric odorant receptor channel (TC 1.A.69) family.</text>
</comment>
<feature type="transmembrane region" description="Helical" evidence="10">
    <location>
        <begin position="300"/>
        <end position="319"/>
    </location>
</feature>
<dbReference type="SMR" id="A0A7M6UE03"/>
<evidence type="ECO:0000256" key="6">
    <source>
        <dbReference type="ARBA" id="ARBA00022989"/>
    </source>
</evidence>
<dbReference type="RefSeq" id="NP_001177548.1">
    <property type="nucleotide sequence ID" value="NM_001190619.1"/>
</dbReference>
<evidence type="ECO:0000256" key="2">
    <source>
        <dbReference type="ARBA" id="ARBA00022475"/>
    </source>
</evidence>
<feature type="transmembrane region" description="Helical" evidence="10">
    <location>
        <begin position="185"/>
        <end position="204"/>
    </location>
</feature>
<dbReference type="PANTHER" id="PTHR21137:SF35">
    <property type="entry name" value="ODORANT RECEPTOR 19A-RELATED"/>
    <property type="match status" value="1"/>
</dbReference>
<evidence type="ECO:0000256" key="10">
    <source>
        <dbReference type="RuleBase" id="RU351113"/>
    </source>
</evidence>
<dbReference type="OrthoDB" id="7550677at2759"/>
<accession>A0A7M6UE03</accession>
<protein>
    <recommendedName>
        <fullName evidence="10">Odorant receptor</fullName>
    </recommendedName>
</protein>
<dbReference type="Pfam" id="PF02949">
    <property type="entry name" value="7tm_6"/>
    <property type="match status" value="1"/>
</dbReference>
<proteinExistence type="inferred from homology"/>
<dbReference type="GO" id="GO:0005549">
    <property type="term" value="F:odorant binding"/>
    <property type="evidence" value="ECO:0007669"/>
    <property type="project" value="InterPro"/>
</dbReference>
<keyword evidence="6 10" id="KW-1133">Transmembrane helix</keyword>
<dbReference type="GO" id="GO:0005886">
    <property type="term" value="C:plasma membrane"/>
    <property type="evidence" value="ECO:0007669"/>
    <property type="project" value="UniProtKB-SubCell"/>
</dbReference>
<dbReference type="PANTHER" id="PTHR21137">
    <property type="entry name" value="ODORANT RECEPTOR"/>
    <property type="match status" value="1"/>
</dbReference>
<comment type="caution">
    <text evidence="10">Lacks conserved residue(s) required for the propagation of feature annotation.</text>
</comment>
<keyword evidence="7 10" id="KW-0472">Membrane</keyword>
<feature type="transmembrane region" description="Helical" evidence="10">
    <location>
        <begin position="45"/>
        <end position="65"/>
    </location>
</feature>
<comment type="subcellular location">
    <subcellularLocation>
        <location evidence="1 10">Cell membrane</location>
        <topology evidence="1 10">Multi-pass membrane protein</topology>
    </subcellularLocation>
</comment>
<dbReference type="EnsemblMetazoa" id="NM_001190619">
    <property type="protein sequence ID" value="NP_001177548"/>
    <property type="gene ID" value="GeneID_100463115"/>
</dbReference>
<organism evidence="11 12">
    <name type="scientific">Nasonia vitripennis</name>
    <name type="common">Parasitic wasp</name>
    <dbReference type="NCBI Taxonomy" id="7425"/>
    <lineage>
        <taxon>Eukaryota</taxon>
        <taxon>Metazoa</taxon>
        <taxon>Ecdysozoa</taxon>
        <taxon>Arthropoda</taxon>
        <taxon>Hexapoda</taxon>
        <taxon>Insecta</taxon>
        <taxon>Pterygota</taxon>
        <taxon>Neoptera</taxon>
        <taxon>Endopterygota</taxon>
        <taxon>Hymenoptera</taxon>
        <taxon>Apocrita</taxon>
        <taxon>Proctotrupomorpha</taxon>
        <taxon>Chalcidoidea</taxon>
        <taxon>Pteromalidae</taxon>
        <taxon>Pteromalinae</taxon>
        <taxon>Nasonia</taxon>
    </lineage>
</organism>
<evidence type="ECO:0000313" key="12">
    <source>
        <dbReference type="Proteomes" id="UP000002358"/>
    </source>
</evidence>
<keyword evidence="4 10" id="KW-0812">Transmembrane</keyword>
<evidence type="ECO:0000256" key="9">
    <source>
        <dbReference type="ARBA" id="ARBA00023224"/>
    </source>
</evidence>
<dbReference type="GO" id="GO:0004984">
    <property type="term" value="F:olfactory receptor activity"/>
    <property type="evidence" value="ECO:0007669"/>
    <property type="project" value="InterPro"/>
</dbReference>
<keyword evidence="3 10" id="KW-0716">Sensory transduction</keyword>
<evidence type="ECO:0000313" key="11">
    <source>
        <dbReference type="EnsemblMetazoa" id="NP_001177548"/>
    </source>
</evidence>
<evidence type="ECO:0000256" key="7">
    <source>
        <dbReference type="ARBA" id="ARBA00023136"/>
    </source>
</evidence>
<keyword evidence="12" id="KW-1185">Reference proteome</keyword>
<dbReference type="CTD" id="100463115"/>
<evidence type="ECO:0000256" key="4">
    <source>
        <dbReference type="ARBA" id="ARBA00022692"/>
    </source>
</evidence>
<dbReference type="Proteomes" id="UP000002358">
    <property type="component" value="Chromosome 1"/>
</dbReference>
<feature type="transmembrane region" description="Helical" evidence="10">
    <location>
        <begin position="135"/>
        <end position="158"/>
    </location>
</feature>
<dbReference type="InterPro" id="IPR004117">
    <property type="entry name" value="7tm6_olfct_rcpt"/>
</dbReference>
<evidence type="ECO:0000256" key="8">
    <source>
        <dbReference type="ARBA" id="ARBA00023170"/>
    </source>
</evidence>
<dbReference type="KEGG" id="nvi:100463115"/>
<sequence length="395" mass="45128">MTNEISQEKLNRVFDSHYFYLNKKLQIVSGLWPYQSRKRKFIHKLTMLCFLGTALVFLLNGLRHWCGVDIDVCGENLVGLIYVISVLSKLFITSLYEEKFKIIYTRLAINWLELTDPQEHNILISFARQAKIKTVVYFVYMAAAGVGFCQIPMIPVFLDFINPLNETRPKILFVKAEFIFDPYKYFYQLYAFFIGCAASAVFIVCSIDTTFTAVVHQIIGVVSIIKYRLNCATVSFNPNKDVSYKLIVHAIQLHKEVLQFSDLIEKSYNIFFLVLTGLTVVFLSTGAIVMLVRVGAMLDLIRLVLVLIGAILHFLFLTWPGQNLIDHTSDLFAAIYATEWYNVSERSKKLLSIIMLRSLKPCVFTAGGLYVMNLENFGSIMKTAVSYMAVVSSFR</sequence>
<evidence type="ECO:0000256" key="5">
    <source>
        <dbReference type="ARBA" id="ARBA00022725"/>
    </source>
</evidence>
<evidence type="ECO:0000256" key="1">
    <source>
        <dbReference type="ARBA" id="ARBA00004651"/>
    </source>
</evidence>
<keyword evidence="2" id="KW-1003">Cell membrane</keyword>
<keyword evidence="8 10" id="KW-0675">Receptor</keyword>
<feature type="transmembrane region" description="Helical" evidence="10">
    <location>
        <begin position="270"/>
        <end position="293"/>
    </location>
</feature>
<keyword evidence="5 10" id="KW-0552">Olfaction</keyword>
<feature type="transmembrane region" description="Helical" evidence="10">
    <location>
        <begin position="77"/>
        <end position="96"/>
    </location>
</feature>